<organism evidence="1 2">
    <name type="scientific">Podarcis lilfordi</name>
    <name type="common">Lilford's wall lizard</name>
    <dbReference type="NCBI Taxonomy" id="74358"/>
    <lineage>
        <taxon>Eukaryota</taxon>
        <taxon>Metazoa</taxon>
        <taxon>Chordata</taxon>
        <taxon>Craniata</taxon>
        <taxon>Vertebrata</taxon>
        <taxon>Euteleostomi</taxon>
        <taxon>Lepidosauria</taxon>
        <taxon>Squamata</taxon>
        <taxon>Bifurcata</taxon>
        <taxon>Unidentata</taxon>
        <taxon>Episquamata</taxon>
        <taxon>Laterata</taxon>
        <taxon>Lacertibaenia</taxon>
        <taxon>Lacertidae</taxon>
        <taxon>Podarcis</taxon>
    </lineage>
</organism>
<dbReference type="EMBL" id="OX395132">
    <property type="protein sequence ID" value="CAI5779582.1"/>
    <property type="molecule type" value="Genomic_DNA"/>
</dbReference>
<dbReference type="AlphaFoldDB" id="A0AA35KJS8"/>
<proteinExistence type="predicted"/>
<dbReference type="Proteomes" id="UP001178461">
    <property type="component" value="Chromosome 7"/>
</dbReference>
<protein>
    <submittedName>
        <fullName evidence="1">Uncharacterized protein</fullName>
    </submittedName>
</protein>
<accession>A0AA35KJS8</accession>
<gene>
    <name evidence="1" type="ORF">PODLI_1B004696</name>
</gene>
<name>A0AA35KJS8_9SAUR</name>
<keyword evidence="2" id="KW-1185">Reference proteome</keyword>
<evidence type="ECO:0000313" key="2">
    <source>
        <dbReference type="Proteomes" id="UP001178461"/>
    </source>
</evidence>
<sequence>MGLPLHESQCPNNSCLGKGAVDIPPKADGRLSAMEATLDKDCSINTPKLSACSFRVQSNPEQASPKFSGMGIGHPEHPCLSKIQLHFFGPHPTHPDSRHCFILCMPS</sequence>
<reference evidence="1" key="1">
    <citation type="submission" date="2022-12" db="EMBL/GenBank/DDBJ databases">
        <authorList>
            <person name="Alioto T."/>
            <person name="Alioto T."/>
            <person name="Gomez Garrido J."/>
        </authorList>
    </citation>
    <scope>NUCLEOTIDE SEQUENCE</scope>
</reference>
<evidence type="ECO:0000313" key="1">
    <source>
        <dbReference type="EMBL" id="CAI5779582.1"/>
    </source>
</evidence>